<dbReference type="KEGG" id="sari:H5J25_04545"/>
<keyword evidence="2" id="KW-1185">Reference proteome</keyword>
<gene>
    <name evidence="1" type="ORF">H5J25_04545</name>
</gene>
<sequence>MINLALQILQDAAHRSSSEGVGTVEVRLALHVLRPFTKDSASLIEFWTAATAQPRHPWTGCHLPYRLIVQQLIDRGEAVDKARQP</sequence>
<reference evidence="2" key="1">
    <citation type="submission" date="2020-09" db="EMBL/GenBank/DDBJ databases">
        <title>Sphingomonas sp., a new species isolated from pork steak.</title>
        <authorList>
            <person name="Heidler von Heilborn D."/>
        </authorList>
    </citation>
    <scope>NUCLEOTIDE SEQUENCE [LARGE SCALE GENOMIC DNA]</scope>
</reference>
<evidence type="ECO:0000313" key="2">
    <source>
        <dbReference type="Proteomes" id="UP000595894"/>
    </source>
</evidence>
<organism evidence="1 2">
    <name type="scientific">Sphingomonas aliaeris</name>
    <dbReference type="NCBI Taxonomy" id="2759526"/>
    <lineage>
        <taxon>Bacteria</taxon>
        <taxon>Pseudomonadati</taxon>
        <taxon>Pseudomonadota</taxon>
        <taxon>Alphaproteobacteria</taxon>
        <taxon>Sphingomonadales</taxon>
        <taxon>Sphingomonadaceae</taxon>
        <taxon>Sphingomonas</taxon>
    </lineage>
</organism>
<dbReference type="Proteomes" id="UP000595894">
    <property type="component" value="Chromosome"/>
</dbReference>
<accession>A0A974NW42</accession>
<name>A0A974NW42_9SPHN</name>
<proteinExistence type="predicted"/>
<protein>
    <submittedName>
        <fullName evidence="1">Uncharacterized protein</fullName>
    </submittedName>
</protein>
<dbReference type="EMBL" id="CP061035">
    <property type="protein sequence ID" value="QQV78015.1"/>
    <property type="molecule type" value="Genomic_DNA"/>
</dbReference>
<evidence type="ECO:0000313" key="1">
    <source>
        <dbReference type="EMBL" id="QQV78015.1"/>
    </source>
</evidence>
<dbReference type="AlphaFoldDB" id="A0A974NW42"/>
<dbReference type="RefSeq" id="WP_202094942.1">
    <property type="nucleotide sequence ID" value="NZ_CP061035.1"/>
</dbReference>